<accession>W0LKP2</accession>
<dbReference type="KEGG" id="sfo:Z042_23035"/>
<dbReference type="PATRIC" id="fig|1441930.4.peg.4558"/>
<reference evidence="1 2" key="1">
    <citation type="submission" date="2014-01" db="EMBL/GenBank/DDBJ databases">
        <title>Isolation of Serratia multitudinisentens RB-25 from Ex-Landfill site.</title>
        <authorList>
            <person name="Robson E.H.J."/>
        </authorList>
    </citation>
    <scope>NUCLEOTIDE SEQUENCE [LARGE SCALE GENOMIC DNA]</scope>
    <source>
        <strain evidence="1 2">RB-25</strain>
    </source>
</reference>
<evidence type="ECO:0000313" key="2">
    <source>
        <dbReference type="Proteomes" id="UP000019030"/>
    </source>
</evidence>
<proteinExistence type="predicted"/>
<dbReference type="EMBL" id="CP007044">
    <property type="protein sequence ID" value="AHG22989.1"/>
    <property type="molecule type" value="Genomic_DNA"/>
</dbReference>
<protein>
    <submittedName>
        <fullName evidence="1">Uncharacterized protein</fullName>
    </submittedName>
</protein>
<dbReference type="RefSeq" id="WP_024910272.1">
    <property type="nucleotide sequence ID" value="NZ_CP007044.2"/>
</dbReference>
<dbReference type="AlphaFoldDB" id="W0LKP2"/>
<name>W0LKP2_9GAMM</name>
<gene>
    <name evidence="1" type="ORF">Z042_23035</name>
</gene>
<sequence length="81" mass="9285">MQRHLCQLIYSDNARRMDTLNQHIALIKASIKSMGISESDKDSVIKHLGETVLPKKNISVYLNHIYPMGSDQAFKQLRTDQ</sequence>
<dbReference type="HOGENOM" id="CLU_2571924_0_0_6"/>
<organism evidence="1 2">
    <name type="scientific">Chania multitudinisentens RB-25</name>
    <dbReference type="NCBI Taxonomy" id="1441930"/>
    <lineage>
        <taxon>Bacteria</taxon>
        <taxon>Pseudomonadati</taxon>
        <taxon>Pseudomonadota</taxon>
        <taxon>Gammaproteobacteria</taxon>
        <taxon>Enterobacterales</taxon>
        <taxon>Yersiniaceae</taxon>
        <taxon>Chania</taxon>
    </lineage>
</organism>
<dbReference type="Proteomes" id="UP000019030">
    <property type="component" value="Chromosome"/>
</dbReference>
<evidence type="ECO:0000313" key="1">
    <source>
        <dbReference type="EMBL" id="AHG22989.1"/>
    </source>
</evidence>
<keyword evidence="2" id="KW-1185">Reference proteome</keyword>
<reference evidence="1 2" key="2">
    <citation type="submission" date="2015-03" db="EMBL/GenBank/DDBJ databases">
        <authorList>
            <person name="Chan K.-G."/>
        </authorList>
    </citation>
    <scope>NUCLEOTIDE SEQUENCE [LARGE SCALE GENOMIC DNA]</scope>
    <source>
        <strain evidence="1 2">RB-25</strain>
    </source>
</reference>